<reference evidence="3" key="1">
    <citation type="submission" date="2016-10" db="EMBL/GenBank/DDBJ databases">
        <authorList>
            <person name="Varghese N."/>
            <person name="Submissions S."/>
        </authorList>
    </citation>
    <scope>NUCLEOTIDE SEQUENCE [LARGE SCALE GENOMIC DNA]</scope>
    <source>
        <strain evidence="3">DSM 24740</strain>
    </source>
</reference>
<keyword evidence="3" id="KW-1185">Reference proteome</keyword>
<feature type="transmembrane region" description="Helical" evidence="1">
    <location>
        <begin position="38"/>
        <end position="57"/>
    </location>
</feature>
<keyword evidence="1" id="KW-0812">Transmembrane</keyword>
<sequence length="268" mass="29152">MITSREERVSLRPFAGSIFVLSNQNGRWPLTYNTMKNFVQLLSLFALVLTFSFSASAQMAHKDAMSAKGEDAMMAKKAAPTVIQLSQTEGVYETTQLNLAPGDYIFEVTNRDVAKDLGFYLQDKTDAQVANSGLEALVGKGETSRTGVVTLTEGSYQYSCPLNPTPHYAVNVGTPRVIHLEQTEGTYTTTGLALTPGFYVFEVENLGVEKDLGFYLQDAQGAQVASSGLKELVGNGETSRSGIVYLPAGDYQYSCPLNPTAHFELKVK</sequence>
<name>A0A1H9AUI5_9BACT</name>
<evidence type="ECO:0000313" key="2">
    <source>
        <dbReference type="EMBL" id="SEP80147.1"/>
    </source>
</evidence>
<proteinExistence type="predicted"/>
<dbReference type="EMBL" id="FOFB01000002">
    <property type="protein sequence ID" value="SEP80147.1"/>
    <property type="molecule type" value="Genomic_DNA"/>
</dbReference>
<evidence type="ECO:0000313" key="3">
    <source>
        <dbReference type="Proteomes" id="UP000199021"/>
    </source>
</evidence>
<accession>A0A1H9AUI5</accession>
<dbReference type="STRING" id="478744.SAMN05444359_102226"/>
<evidence type="ECO:0000256" key="1">
    <source>
        <dbReference type="SAM" id="Phobius"/>
    </source>
</evidence>
<keyword evidence="1" id="KW-0472">Membrane</keyword>
<dbReference type="AlphaFoldDB" id="A0A1H9AUI5"/>
<keyword evidence="1" id="KW-1133">Transmembrane helix</keyword>
<organism evidence="2 3">
    <name type="scientific">Neolewinella agarilytica</name>
    <dbReference type="NCBI Taxonomy" id="478744"/>
    <lineage>
        <taxon>Bacteria</taxon>
        <taxon>Pseudomonadati</taxon>
        <taxon>Bacteroidota</taxon>
        <taxon>Saprospiria</taxon>
        <taxon>Saprospirales</taxon>
        <taxon>Lewinellaceae</taxon>
        <taxon>Neolewinella</taxon>
    </lineage>
</organism>
<dbReference type="Proteomes" id="UP000199021">
    <property type="component" value="Unassembled WGS sequence"/>
</dbReference>
<protein>
    <submittedName>
        <fullName evidence="2">Uncharacterized protein</fullName>
    </submittedName>
</protein>
<dbReference type="InParanoid" id="A0A1H9AUI5"/>
<gene>
    <name evidence="2" type="ORF">SAMN05444359_102226</name>
</gene>